<comment type="subcellular location">
    <subcellularLocation>
        <location evidence="1">Cell membrane</location>
        <topology evidence="1">Multi-pass membrane protein</topology>
    </subcellularLocation>
</comment>
<feature type="transmembrane region" description="Helical" evidence="8">
    <location>
        <begin position="371"/>
        <end position="389"/>
    </location>
</feature>
<dbReference type="InterPro" id="IPR036259">
    <property type="entry name" value="MFS_trans_sf"/>
</dbReference>
<organism evidence="10 11">
    <name type="scientific">Streptomyces bungoensis</name>
    <dbReference type="NCBI Taxonomy" id="285568"/>
    <lineage>
        <taxon>Bacteria</taxon>
        <taxon>Bacillati</taxon>
        <taxon>Actinomycetota</taxon>
        <taxon>Actinomycetes</taxon>
        <taxon>Kitasatosporales</taxon>
        <taxon>Streptomycetaceae</taxon>
        <taxon>Streptomyces</taxon>
    </lineage>
</organism>
<evidence type="ECO:0000256" key="8">
    <source>
        <dbReference type="SAM" id="Phobius"/>
    </source>
</evidence>
<dbReference type="OrthoDB" id="5315310at2"/>
<sequence>MLLATENLLINYTSTAMNVALSALVGDLRTTLTGVQSVISLYALVVAAFLITGSKVGARYGYRRVFVLGGGVFALGALVTAFGPRLPFTLLGWSLLQGLGVALMLPALVAMLTAAFTGADRTRALSTLAMTSGIGAAAGPVVGGLITGYLSWRVSFLLGAGVTLVVAGLVRRTADAGPVAVRPDGRRFDVLGVVLSTSGLALVVVATLFAGRYGLLRARQDFTVFGHTLLERGGLSPVALLSGVGLVVLAAFAWWERHLVRGGGDPLVRVSVLRNRTVRTGTSTQLMQVLVPNGALFLVPVFLQTTLGFDALRCGIVLLPTAVGLLVAAAPTARRVGRGRMSHRAAAMGSFAFMAAGCAAIAVLFSPRAQGLTAVGLALAPGVLLVGLGRGMATTITDLIQSAPPPEEVSDVTGLSRTGSYLGGAFGVALAGALLTPALLYAFEAGVGDSGVLSSAQKQQATRTLEQQVQITAASDDVLRAKVTTRGFTGAAADELVRINAQAREQALTVSVTGMAVLAFAGRLVARRIPPSPQLDRGSGVPSAPGRDS</sequence>
<evidence type="ECO:0000256" key="7">
    <source>
        <dbReference type="ARBA" id="ARBA00023251"/>
    </source>
</evidence>
<dbReference type="Gene3D" id="1.20.1250.20">
    <property type="entry name" value="MFS general substrate transporter like domains"/>
    <property type="match status" value="1"/>
</dbReference>
<evidence type="ECO:0000256" key="2">
    <source>
        <dbReference type="ARBA" id="ARBA00022448"/>
    </source>
</evidence>
<keyword evidence="11" id="KW-1185">Reference proteome</keyword>
<keyword evidence="5 8" id="KW-1133">Transmembrane helix</keyword>
<keyword evidence="2" id="KW-0813">Transport</keyword>
<keyword evidence="6 8" id="KW-0472">Membrane</keyword>
<feature type="transmembrane region" description="Helical" evidence="8">
    <location>
        <begin position="286"/>
        <end position="303"/>
    </location>
</feature>
<dbReference type="PANTHER" id="PTHR42718:SF46">
    <property type="entry name" value="BLR6921 PROTEIN"/>
    <property type="match status" value="1"/>
</dbReference>
<feature type="transmembrane region" description="Helical" evidence="8">
    <location>
        <begin position="190"/>
        <end position="215"/>
    </location>
</feature>
<evidence type="ECO:0000259" key="9">
    <source>
        <dbReference type="PROSITE" id="PS50850"/>
    </source>
</evidence>
<keyword evidence="7" id="KW-0046">Antibiotic resistance</keyword>
<dbReference type="CDD" id="cd17321">
    <property type="entry name" value="MFS_MMR_MDR_like"/>
    <property type="match status" value="1"/>
</dbReference>
<dbReference type="GO" id="GO:0022857">
    <property type="term" value="F:transmembrane transporter activity"/>
    <property type="evidence" value="ECO:0007669"/>
    <property type="project" value="InterPro"/>
</dbReference>
<dbReference type="InterPro" id="IPR011701">
    <property type="entry name" value="MFS"/>
</dbReference>
<gene>
    <name evidence="10" type="ORF">AQJ66_26925</name>
</gene>
<feature type="transmembrane region" description="Helical" evidence="8">
    <location>
        <begin position="65"/>
        <end position="83"/>
    </location>
</feature>
<evidence type="ECO:0000256" key="6">
    <source>
        <dbReference type="ARBA" id="ARBA00023136"/>
    </source>
</evidence>
<feature type="transmembrane region" description="Helical" evidence="8">
    <location>
        <begin position="34"/>
        <end position="53"/>
    </location>
</feature>
<feature type="transmembrane region" description="Helical" evidence="8">
    <location>
        <begin position="315"/>
        <end position="333"/>
    </location>
</feature>
<keyword evidence="4 8" id="KW-0812">Transmembrane</keyword>
<reference evidence="10 11" key="1">
    <citation type="submission" date="2015-10" db="EMBL/GenBank/DDBJ databases">
        <title>Draft genome sequence of Streptomyces bungoensis DSM 41781, type strain for the species Streptomyces bungoensis.</title>
        <authorList>
            <person name="Ruckert C."/>
            <person name="Winkler A."/>
            <person name="Kalinowski J."/>
            <person name="Kampfer P."/>
            <person name="Glaeser S."/>
        </authorList>
    </citation>
    <scope>NUCLEOTIDE SEQUENCE [LARGE SCALE GENOMIC DNA]</scope>
    <source>
        <strain evidence="10 11">DSM 41781</strain>
    </source>
</reference>
<accession>A0A124I2E5</accession>
<dbReference type="STRING" id="285568.AQJ66_26925"/>
<feature type="transmembrane region" description="Helical" evidence="8">
    <location>
        <begin position="128"/>
        <end position="146"/>
    </location>
</feature>
<dbReference type="EMBL" id="LMWX01000048">
    <property type="protein sequence ID" value="KUN80370.1"/>
    <property type="molecule type" value="Genomic_DNA"/>
</dbReference>
<evidence type="ECO:0000313" key="10">
    <source>
        <dbReference type="EMBL" id="KUN80370.1"/>
    </source>
</evidence>
<evidence type="ECO:0000256" key="4">
    <source>
        <dbReference type="ARBA" id="ARBA00022692"/>
    </source>
</evidence>
<feature type="transmembrane region" description="Helical" evidence="8">
    <location>
        <begin position="345"/>
        <end position="365"/>
    </location>
</feature>
<feature type="transmembrane region" description="Helical" evidence="8">
    <location>
        <begin position="95"/>
        <end position="116"/>
    </location>
</feature>
<dbReference type="Pfam" id="PF07690">
    <property type="entry name" value="MFS_1"/>
    <property type="match status" value="1"/>
</dbReference>
<comment type="caution">
    <text evidence="10">The sequence shown here is derived from an EMBL/GenBank/DDBJ whole genome shotgun (WGS) entry which is preliminary data.</text>
</comment>
<feature type="domain" description="Major facilitator superfamily (MFS) profile" evidence="9">
    <location>
        <begin position="1"/>
        <end position="463"/>
    </location>
</feature>
<protein>
    <recommendedName>
        <fullName evidence="9">Major facilitator superfamily (MFS) profile domain-containing protein</fullName>
    </recommendedName>
</protein>
<feature type="transmembrane region" description="Helical" evidence="8">
    <location>
        <begin position="152"/>
        <end position="170"/>
    </location>
</feature>
<feature type="transmembrane region" description="Helical" evidence="8">
    <location>
        <begin position="421"/>
        <end position="443"/>
    </location>
</feature>
<keyword evidence="3" id="KW-1003">Cell membrane</keyword>
<dbReference type="Proteomes" id="UP000053024">
    <property type="component" value="Unassembled WGS sequence"/>
</dbReference>
<dbReference type="PROSITE" id="PS50850">
    <property type="entry name" value="MFS"/>
    <property type="match status" value="1"/>
</dbReference>
<evidence type="ECO:0000313" key="11">
    <source>
        <dbReference type="Proteomes" id="UP000053024"/>
    </source>
</evidence>
<dbReference type="PANTHER" id="PTHR42718">
    <property type="entry name" value="MAJOR FACILITATOR SUPERFAMILY MULTIDRUG TRANSPORTER MFSC"/>
    <property type="match status" value="1"/>
</dbReference>
<dbReference type="GO" id="GO:0005886">
    <property type="term" value="C:plasma membrane"/>
    <property type="evidence" value="ECO:0007669"/>
    <property type="project" value="UniProtKB-SubCell"/>
</dbReference>
<dbReference type="GO" id="GO:0046677">
    <property type="term" value="P:response to antibiotic"/>
    <property type="evidence" value="ECO:0007669"/>
    <property type="project" value="UniProtKB-KW"/>
</dbReference>
<dbReference type="SUPFAM" id="SSF103473">
    <property type="entry name" value="MFS general substrate transporter"/>
    <property type="match status" value="1"/>
</dbReference>
<dbReference type="Gene3D" id="1.20.1720.10">
    <property type="entry name" value="Multidrug resistance protein D"/>
    <property type="match status" value="1"/>
</dbReference>
<evidence type="ECO:0000256" key="5">
    <source>
        <dbReference type="ARBA" id="ARBA00022989"/>
    </source>
</evidence>
<dbReference type="InterPro" id="IPR020846">
    <property type="entry name" value="MFS_dom"/>
</dbReference>
<name>A0A124I2E5_9ACTN</name>
<proteinExistence type="predicted"/>
<dbReference type="AlphaFoldDB" id="A0A124I2E5"/>
<evidence type="ECO:0000256" key="3">
    <source>
        <dbReference type="ARBA" id="ARBA00022475"/>
    </source>
</evidence>
<feature type="transmembrane region" description="Helical" evidence="8">
    <location>
        <begin position="235"/>
        <end position="255"/>
    </location>
</feature>
<dbReference type="RefSeq" id="WP_061927231.1">
    <property type="nucleotide sequence ID" value="NZ_KQ948866.1"/>
</dbReference>
<evidence type="ECO:0000256" key="1">
    <source>
        <dbReference type="ARBA" id="ARBA00004651"/>
    </source>
</evidence>